<dbReference type="GO" id="GO:0046872">
    <property type="term" value="F:metal ion binding"/>
    <property type="evidence" value="ECO:0007669"/>
    <property type="project" value="UniProtKB-KW"/>
</dbReference>
<dbReference type="GO" id="GO:0005634">
    <property type="term" value="C:nucleus"/>
    <property type="evidence" value="ECO:0007669"/>
    <property type="project" value="UniProtKB-SubCell"/>
</dbReference>
<reference evidence="18" key="2">
    <citation type="submission" date="2023-11" db="UniProtKB">
        <authorList>
            <consortium name="WormBaseParasite"/>
        </authorList>
    </citation>
    <scope>IDENTIFICATION</scope>
</reference>
<comment type="similarity">
    <text evidence="2">Belongs to the DNA polymerase type-Y family.</text>
</comment>
<evidence type="ECO:0000256" key="3">
    <source>
        <dbReference type="ARBA" id="ARBA00020399"/>
    </source>
</evidence>
<dbReference type="SUPFAM" id="SSF100879">
    <property type="entry name" value="Lesion bypass DNA polymerase (Y-family), little finger domain"/>
    <property type="match status" value="1"/>
</dbReference>
<dbReference type="GO" id="GO:0003684">
    <property type="term" value="F:damaged DNA binding"/>
    <property type="evidence" value="ECO:0007669"/>
    <property type="project" value="UniProtKB-UniRule"/>
</dbReference>
<proteinExistence type="inferred from homology"/>
<keyword evidence="12" id="KW-0539">Nucleus</keyword>
<evidence type="ECO:0000259" key="15">
    <source>
        <dbReference type="PROSITE" id="PS50172"/>
    </source>
</evidence>
<dbReference type="InterPro" id="IPR017961">
    <property type="entry name" value="DNA_pol_Y-fam_little_finger"/>
</dbReference>
<keyword evidence="10" id="KW-0238">DNA-binding</keyword>
<feature type="compositionally biased region" description="Polar residues" evidence="14">
    <location>
        <begin position="168"/>
        <end position="189"/>
    </location>
</feature>
<keyword evidence="9 13" id="KW-0460">Magnesium</keyword>
<dbReference type="GO" id="GO:0003887">
    <property type="term" value="F:DNA-directed DNA polymerase activity"/>
    <property type="evidence" value="ECO:0007669"/>
    <property type="project" value="InterPro"/>
</dbReference>
<dbReference type="GO" id="GO:0017125">
    <property type="term" value="F:deoxycytidyl transferase activity"/>
    <property type="evidence" value="ECO:0007669"/>
    <property type="project" value="TreeGrafter"/>
</dbReference>
<dbReference type="Pfam" id="PF16589">
    <property type="entry name" value="BRCT_2"/>
    <property type="match status" value="1"/>
</dbReference>
<keyword evidence="17" id="KW-1185">Reference proteome</keyword>
<dbReference type="InterPro" id="IPR036775">
    <property type="entry name" value="DNA_pol_Y-fam_lit_finger_sf"/>
</dbReference>
<dbReference type="CDD" id="cd17719">
    <property type="entry name" value="BRCT_Rev1"/>
    <property type="match status" value="1"/>
</dbReference>
<keyword evidence="4" id="KW-0237">DNA synthesis</keyword>
<dbReference type="FunFam" id="3.40.50.10190:FF:000011">
    <property type="entry name" value="DNA repair protein REV1"/>
    <property type="match status" value="1"/>
</dbReference>
<dbReference type="InterPro" id="IPR001357">
    <property type="entry name" value="BRCT_dom"/>
</dbReference>
<dbReference type="Gene3D" id="3.30.70.270">
    <property type="match status" value="1"/>
</dbReference>
<evidence type="ECO:0000256" key="4">
    <source>
        <dbReference type="ARBA" id="ARBA00022634"/>
    </source>
</evidence>
<dbReference type="WBParaSite" id="TREG1_16660.1">
    <property type="protein sequence ID" value="TREG1_16660.1"/>
    <property type="gene ID" value="TREG1_16660"/>
</dbReference>
<comment type="cofactor">
    <cofactor evidence="13">
        <name>Mg(2+)</name>
        <dbReference type="ChEBI" id="CHEBI:18420"/>
    </cofactor>
    <text evidence="13">Binds 2 magnesium ions.</text>
</comment>
<evidence type="ECO:0000256" key="5">
    <source>
        <dbReference type="ARBA" id="ARBA00022679"/>
    </source>
</evidence>
<evidence type="ECO:0000256" key="7">
    <source>
        <dbReference type="ARBA" id="ARBA00022723"/>
    </source>
</evidence>
<dbReference type="Gene3D" id="3.40.50.10190">
    <property type="entry name" value="BRCT domain"/>
    <property type="match status" value="1"/>
</dbReference>
<evidence type="ECO:0000256" key="2">
    <source>
        <dbReference type="ARBA" id="ARBA00010945"/>
    </source>
</evidence>
<dbReference type="SUPFAM" id="SSF52113">
    <property type="entry name" value="BRCT domain"/>
    <property type="match status" value="1"/>
</dbReference>
<dbReference type="Gene3D" id="1.20.58.1280">
    <property type="entry name" value="DNA repair protein Rev1, C-terminal domain"/>
    <property type="match status" value="1"/>
</dbReference>
<feature type="binding site" evidence="13">
    <location>
        <position position="362"/>
    </location>
    <ligand>
        <name>Mg(2+)</name>
        <dbReference type="ChEBI" id="CHEBI:18420"/>
        <label>1</label>
    </ligand>
</feature>
<sequence length="1042" mass="117212">MSHYRGSIKDDGWSEHGGYMRAKKLKLEKQFNEQEVSGPSIFGGVSIYVNGYTDPSASTLRDLITRHGGRYQAYYSRSAVTHVIASRLPYGKINRLSDEKIVTANWITESIEAGKLLPWQSYQLYAAHRSGPGQKTLKIVPKDHADDKGSEQVATTPHSRVDAEDNPNDNINKQSASCSTHRSPQSSTCKPPRIQQMRVDDFLPSGKIQKTDSDNNSNTKTTYSPVKSQLTLKELLNNQLADDTHTSDLVRDEVHSYNTAETSTSQATSFKSSLATFYSRSRLHHLSSWAKDMNNLVKRIRENVEHICDLGIEWHNQIVNDLSQSTSDSKVIELRARHFGSNDPDSCPSSLPKKPRIIFHIDMDCFFVSVALRNRQELKDKPVVITHAKGSFRSIDKNQRHIHSMSEIASCSYAARNAGVKNGMLLGKAKQLCPDLIVLPYEFEAYETVSKLLYNTIARFTRNIQAVSCDELYAECTELLTISNESDFTTEFVDGNWEVVYKMIDPLTLGNYIRELLKTTTSGCTASIGFGTSKLLARLATKKAKPNGQTLFLGQSGGDIQPFENSKATVTWRWYSAGDDLQQNNYHPECELTGEAYQWFCDLPLIEIPSIGRSLASKISQAFNVKTCGELMLKISNWQMKNLLGNKIGNRIFLACHGKDMDIMRFEKEYKSVSASMNYGIRLNTQSELEALVRSLCEELSSRMSNVDTGGTNPGCQGKSLTVRLYLRLPNAPEQTAKFMGHGLCSIKNHTIQMAEYTAKATVLYTYALKAIQRLCLEPRDLRGIGLHVHQLQNARTKTVNTTNLSPKSNHKTGEDCSQSLLNIEDEAHHKLDTITRDSRSKYGEPGPLHTLEKTHLGHRIREDDSSKVTEGNCITPVKRNNASMIFEDSATECTRKGVPKADKKLKPEDQEMGCNHVPTALTKCTKDEESPVRSFTRVLEDPSGLFVNKTLSELQQIFADWITSEAVPINEDIKILTEYLLSIVDTNLERIRSVLILLDRLITELAQTNDNWRNAYELMYNMLLQSVEEKYNGSSLKLRLM</sequence>
<dbReference type="PANTHER" id="PTHR45990:SF1">
    <property type="entry name" value="DNA REPAIR PROTEIN REV1"/>
    <property type="match status" value="1"/>
</dbReference>
<dbReference type="InterPro" id="IPR038401">
    <property type="entry name" value="Rev1_C_sf"/>
</dbReference>
<name>A0AA85J8W4_TRIRE</name>
<organism evidence="17 18">
    <name type="scientific">Trichobilharzia regenti</name>
    <name type="common">Nasal bird schistosome</name>
    <dbReference type="NCBI Taxonomy" id="157069"/>
    <lineage>
        <taxon>Eukaryota</taxon>
        <taxon>Metazoa</taxon>
        <taxon>Spiralia</taxon>
        <taxon>Lophotrochozoa</taxon>
        <taxon>Platyhelminthes</taxon>
        <taxon>Trematoda</taxon>
        <taxon>Digenea</taxon>
        <taxon>Strigeidida</taxon>
        <taxon>Schistosomatoidea</taxon>
        <taxon>Schistosomatidae</taxon>
        <taxon>Trichobilharzia</taxon>
    </lineage>
</organism>
<dbReference type="GO" id="GO:0006281">
    <property type="term" value="P:DNA repair"/>
    <property type="evidence" value="ECO:0007669"/>
    <property type="project" value="UniProtKB-KW"/>
</dbReference>
<feature type="binding site" evidence="13">
    <location>
        <position position="470"/>
    </location>
    <ligand>
        <name>Mg(2+)</name>
        <dbReference type="ChEBI" id="CHEBI:18420"/>
        <label>1</label>
    </ligand>
</feature>
<dbReference type="InterPro" id="IPR043128">
    <property type="entry name" value="Rev_trsase/Diguanyl_cyclase"/>
</dbReference>
<evidence type="ECO:0000256" key="11">
    <source>
        <dbReference type="ARBA" id="ARBA00023204"/>
    </source>
</evidence>
<dbReference type="InterPro" id="IPR031991">
    <property type="entry name" value="Rev1_C"/>
</dbReference>
<keyword evidence="8" id="KW-0227">DNA damage</keyword>
<evidence type="ECO:0000256" key="12">
    <source>
        <dbReference type="ARBA" id="ARBA00023242"/>
    </source>
</evidence>
<dbReference type="Gene3D" id="6.10.250.1490">
    <property type="match status" value="1"/>
</dbReference>
<keyword evidence="7 13" id="KW-0479">Metal-binding</keyword>
<feature type="domain" description="UmuC" evidence="16">
    <location>
        <begin position="358"/>
        <end position="612"/>
    </location>
</feature>
<dbReference type="Gene3D" id="3.40.1170.60">
    <property type="match status" value="1"/>
</dbReference>
<dbReference type="InterPro" id="IPR043502">
    <property type="entry name" value="DNA/RNA_pol_sf"/>
</dbReference>
<dbReference type="GO" id="GO:0070987">
    <property type="term" value="P:error-free translesion synthesis"/>
    <property type="evidence" value="ECO:0007669"/>
    <property type="project" value="TreeGrafter"/>
</dbReference>
<evidence type="ECO:0000259" key="16">
    <source>
        <dbReference type="PROSITE" id="PS50173"/>
    </source>
</evidence>
<keyword evidence="11" id="KW-0234">DNA repair</keyword>
<dbReference type="Pfam" id="PF21999">
    <property type="entry name" value="IMS_HHH_1"/>
    <property type="match status" value="1"/>
</dbReference>
<dbReference type="Proteomes" id="UP000050795">
    <property type="component" value="Unassembled WGS sequence"/>
</dbReference>
<dbReference type="InterPro" id="IPR001126">
    <property type="entry name" value="UmuC"/>
</dbReference>
<dbReference type="FunFam" id="3.30.1490.100:FF:000001">
    <property type="entry name" value="DNA repair protein REV1"/>
    <property type="match status" value="1"/>
</dbReference>
<dbReference type="PROSITE" id="PS50172">
    <property type="entry name" value="BRCT"/>
    <property type="match status" value="1"/>
</dbReference>
<dbReference type="Gene3D" id="1.10.150.20">
    <property type="entry name" value="5' to 3' exonuclease, C-terminal subdomain"/>
    <property type="match status" value="1"/>
</dbReference>
<evidence type="ECO:0000313" key="18">
    <source>
        <dbReference type="WBParaSite" id="TREG1_16660.1"/>
    </source>
</evidence>
<dbReference type="PROSITE" id="PS50173">
    <property type="entry name" value="UMUC"/>
    <property type="match status" value="1"/>
</dbReference>
<dbReference type="InterPro" id="IPR036420">
    <property type="entry name" value="BRCT_dom_sf"/>
</dbReference>
<feature type="domain" description="BRCT" evidence="15">
    <location>
        <begin position="37"/>
        <end position="124"/>
    </location>
</feature>
<dbReference type="Pfam" id="PF11799">
    <property type="entry name" value="IMS_C"/>
    <property type="match status" value="1"/>
</dbReference>
<evidence type="ECO:0000256" key="6">
    <source>
        <dbReference type="ARBA" id="ARBA00022695"/>
    </source>
</evidence>
<dbReference type="InterPro" id="IPR053848">
    <property type="entry name" value="IMS_HHH_1"/>
</dbReference>
<dbReference type="Pfam" id="PF16727">
    <property type="entry name" value="REV1_C"/>
    <property type="match status" value="1"/>
</dbReference>
<evidence type="ECO:0000256" key="9">
    <source>
        <dbReference type="ARBA" id="ARBA00022842"/>
    </source>
</evidence>
<protein>
    <recommendedName>
        <fullName evidence="3">DNA repair protein REV1</fullName>
    </recommendedName>
</protein>
<dbReference type="PANTHER" id="PTHR45990">
    <property type="entry name" value="DNA REPAIR PROTEIN REV1"/>
    <property type="match status" value="1"/>
</dbReference>
<evidence type="ECO:0000256" key="13">
    <source>
        <dbReference type="PIRSR" id="PIRSR036573-2"/>
    </source>
</evidence>
<keyword evidence="5" id="KW-0808">Transferase</keyword>
<keyword evidence="6" id="KW-0548">Nucleotidyltransferase</keyword>
<dbReference type="AlphaFoldDB" id="A0AA85J8W4"/>
<dbReference type="SMART" id="SM00292">
    <property type="entry name" value="BRCT"/>
    <property type="match status" value="1"/>
</dbReference>
<reference evidence="17" key="1">
    <citation type="submission" date="2022-06" db="EMBL/GenBank/DDBJ databases">
        <authorList>
            <person name="Berger JAMES D."/>
            <person name="Berger JAMES D."/>
        </authorList>
    </citation>
    <scope>NUCLEOTIDE SEQUENCE [LARGE SCALE GENOMIC DNA]</scope>
</reference>
<comment type="subcellular location">
    <subcellularLocation>
        <location evidence="1">Nucleus</location>
    </subcellularLocation>
</comment>
<dbReference type="SUPFAM" id="SSF56672">
    <property type="entry name" value="DNA/RNA polymerases"/>
    <property type="match status" value="1"/>
</dbReference>
<evidence type="ECO:0000256" key="1">
    <source>
        <dbReference type="ARBA" id="ARBA00004123"/>
    </source>
</evidence>
<dbReference type="Pfam" id="PF00817">
    <property type="entry name" value="IMS"/>
    <property type="match status" value="1"/>
</dbReference>
<evidence type="ECO:0000313" key="17">
    <source>
        <dbReference type="Proteomes" id="UP000050795"/>
    </source>
</evidence>
<feature type="binding site" evidence="13">
    <location>
        <position position="471"/>
    </location>
    <ligand>
        <name>Mg(2+)</name>
        <dbReference type="ChEBI" id="CHEBI:18420"/>
        <label>1</label>
    </ligand>
</feature>
<evidence type="ECO:0000256" key="14">
    <source>
        <dbReference type="SAM" id="MobiDB-lite"/>
    </source>
</evidence>
<evidence type="ECO:0000256" key="8">
    <source>
        <dbReference type="ARBA" id="ARBA00022763"/>
    </source>
</evidence>
<accession>A0AA85J8W4</accession>
<feature type="compositionally biased region" description="Basic and acidic residues" evidence="14">
    <location>
        <begin position="140"/>
        <end position="150"/>
    </location>
</feature>
<feature type="region of interest" description="Disordered" evidence="14">
    <location>
        <begin position="133"/>
        <end position="225"/>
    </location>
</feature>
<dbReference type="Gene3D" id="3.30.1490.100">
    <property type="entry name" value="DNA polymerase, Y-family, little finger domain"/>
    <property type="match status" value="1"/>
</dbReference>
<evidence type="ECO:0000256" key="10">
    <source>
        <dbReference type="ARBA" id="ARBA00023125"/>
    </source>
</evidence>
<dbReference type="GO" id="GO:0042276">
    <property type="term" value="P:error-prone translesion synthesis"/>
    <property type="evidence" value="ECO:0007669"/>
    <property type="project" value="InterPro"/>
</dbReference>